<dbReference type="EMBL" id="AY689437">
    <property type="protein sequence ID" value="ABI99052.1"/>
    <property type="molecule type" value="Genomic_DNA"/>
</dbReference>
<name>Q08FB4_DPV84</name>
<gene>
    <name evidence="1" type="ORF">DpV84gp068</name>
</gene>
<organism evidence="1 2">
    <name type="scientific">Deerpox virus (strain W-1170-84)</name>
    <name type="common">DPV</name>
    <dbReference type="NCBI Taxonomy" id="305676"/>
    <lineage>
        <taxon>Viruses</taxon>
        <taxon>Varidnaviria</taxon>
        <taxon>Bamfordvirae</taxon>
        <taxon>Nucleocytoviricota</taxon>
        <taxon>Pokkesviricetes</taxon>
        <taxon>Chitovirales</taxon>
        <taxon>Poxviridae</taxon>
        <taxon>Chordopoxvirinae</taxon>
        <taxon>Cervidpoxvirus</taxon>
        <taxon>Cervidpoxvirus muledeerpox</taxon>
        <taxon>Mule deerpox virus</taxon>
    </lineage>
</organism>
<dbReference type="InterPro" id="IPR004251">
    <property type="entry name" value="Pox_virus_G9/A16"/>
</dbReference>
<dbReference type="Pfam" id="PF03003">
    <property type="entry name" value="Pox_G9-A16"/>
    <property type="match status" value="1"/>
</dbReference>
<protein>
    <submittedName>
        <fullName evidence="1">Myristylated protein</fullName>
    </submittedName>
</protein>
<evidence type="ECO:0000313" key="2">
    <source>
        <dbReference type="Proteomes" id="UP000162522"/>
    </source>
</evidence>
<organismHost>
    <name type="scientific">Odocoileus hemionus</name>
    <name type="common">Mule deer</name>
    <name type="synonym">Cervus hemionus</name>
    <dbReference type="NCBI Taxonomy" id="9872"/>
</organismHost>
<proteinExistence type="predicted"/>
<evidence type="ECO:0000313" key="1">
    <source>
        <dbReference type="EMBL" id="ABI99052.1"/>
    </source>
</evidence>
<reference evidence="1 2" key="1">
    <citation type="journal article" date="2005" name="J. Virol.">
        <title>Genome of deerpox virus.</title>
        <authorList>
            <person name="Afonso C.L."/>
            <person name="Delhon G."/>
            <person name="Tulman E.R."/>
            <person name="Lu Z."/>
            <person name="Zsak A."/>
            <person name="Becerra V.M."/>
            <person name="Zsak L."/>
            <person name="Kutish G.F."/>
            <person name="Rock D.L."/>
        </authorList>
    </citation>
    <scope>NUCLEOTIDE SEQUENCE [LARGE SCALE GENOMIC DNA]</scope>
    <source>
        <strain evidence="1">W-1170-84</strain>
    </source>
</reference>
<accession>Q08FB4</accession>
<sequence>MGASFTIPDNVKRPPIPPKKTSEMNLNVDNMYELIGSLNQISDVLHIGVITDDKKKQLEKRFPEFMFMRSGPGNLYNVIRSTYTNDTKYCCKNLKLKSYWKDSDGNISILYRPNTILNSCDPDLQNSGKCDSDLFSWCQSNTSDKNICNDWMYTMLSRDNTAAETLINKFISLCSKNADAPICEMFLHNLRAKNTESYDNVIDYILYLQSDDFKNTYMRCSYPSTKTLEESLRYSEARECWDPECANANVNFLLTRNYKNLGLCTINRCNVSINHLNIDNKSKLRMACNNLDLTSPYPVNREKVILHNIDNSFELKIHCITILSILVIWLLIVAI</sequence>
<dbReference type="Proteomes" id="UP000162522">
    <property type="component" value="Segment"/>
</dbReference>